<accession>A0ACC3DTG9</accession>
<name>A0ACC3DTG9_9PEZI</name>
<proteinExistence type="predicted"/>
<keyword evidence="2" id="KW-1185">Reference proteome</keyword>
<reference evidence="1" key="1">
    <citation type="submission" date="2024-09" db="EMBL/GenBank/DDBJ databases">
        <title>Black Yeasts Isolated from many extreme environments.</title>
        <authorList>
            <person name="Coleine C."/>
            <person name="Stajich J.E."/>
            <person name="Selbmann L."/>
        </authorList>
    </citation>
    <scope>NUCLEOTIDE SEQUENCE</scope>
    <source>
        <strain evidence="1">CCFEE 5737</strain>
    </source>
</reference>
<protein>
    <submittedName>
        <fullName evidence="1">Uncharacterized protein</fullName>
    </submittedName>
</protein>
<sequence length="103" mass="11645">MWKVNGLKHIRVIFTSAERGITSEDHFERDELEITRFVAILLESLPALVELIRGPSIEQKDAVLAYGRSLNFYYTNADQPEGISKIAVRFAVLRGRAVADDPE</sequence>
<evidence type="ECO:0000313" key="1">
    <source>
        <dbReference type="EMBL" id="KAK3079945.1"/>
    </source>
</evidence>
<dbReference type="Proteomes" id="UP001186974">
    <property type="component" value="Unassembled WGS sequence"/>
</dbReference>
<evidence type="ECO:0000313" key="2">
    <source>
        <dbReference type="Proteomes" id="UP001186974"/>
    </source>
</evidence>
<gene>
    <name evidence="1" type="ORF">LTS18_003529</name>
</gene>
<organism evidence="1 2">
    <name type="scientific">Coniosporium uncinatum</name>
    <dbReference type="NCBI Taxonomy" id="93489"/>
    <lineage>
        <taxon>Eukaryota</taxon>
        <taxon>Fungi</taxon>
        <taxon>Dikarya</taxon>
        <taxon>Ascomycota</taxon>
        <taxon>Pezizomycotina</taxon>
        <taxon>Dothideomycetes</taxon>
        <taxon>Dothideomycetes incertae sedis</taxon>
        <taxon>Coniosporium</taxon>
    </lineage>
</organism>
<dbReference type="EMBL" id="JAWDJW010000831">
    <property type="protein sequence ID" value="KAK3079945.1"/>
    <property type="molecule type" value="Genomic_DNA"/>
</dbReference>
<comment type="caution">
    <text evidence="1">The sequence shown here is derived from an EMBL/GenBank/DDBJ whole genome shotgun (WGS) entry which is preliminary data.</text>
</comment>